<reference evidence="2" key="1">
    <citation type="submission" date="2018-05" db="EMBL/GenBank/DDBJ databases">
        <authorList>
            <person name="Lanie J.A."/>
            <person name="Ng W.-L."/>
            <person name="Kazmierczak K.M."/>
            <person name="Andrzejewski T.M."/>
            <person name="Davidsen T.M."/>
            <person name="Wayne K.J."/>
            <person name="Tettelin H."/>
            <person name="Glass J.I."/>
            <person name="Rusch D."/>
            <person name="Podicherti R."/>
            <person name="Tsui H.-C.T."/>
            <person name="Winkler M.E."/>
        </authorList>
    </citation>
    <scope>NUCLEOTIDE SEQUENCE</scope>
</reference>
<proteinExistence type="predicted"/>
<name>A0A382GDR4_9ZZZZ</name>
<organism evidence="2">
    <name type="scientific">marine metagenome</name>
    <dbReference type="NCBI Taxonomy" id="408172"/>
    <lineage>
        <taxon>unclassified sequences</taxon>
        <taxon>metagenomes</taxon>
        <taxon>ecological metagenomes</taxon>
    </lineage>
</organism>
<dbReference type="EMBL" id="UINC01054749">
    <property type="protein sequence ID" value="SVB72824.1"/>
    <property type="molecule type" value="Genomic_DNA"/>
</dbReference>
<accession>A0A382GDR4</accession>
<feature type="region of interest" description="Disordered" evidence="1">
    <location>
        <begin position="49"/>
        <end position="71"/>
    </location>
</feature>
<gene>
    <name evidence="2" type="ORF">METZ01_LOCUS225678</name>
</gene>
<feature type="compositionally biased region" description="Basic residues" evidence="1">
    <location>
        <begin position="61"/>
        <end position="71"/>
    </location>
</feature>
<dbReference type="AlphaFoldDB" id="A0A382GDR4"/>
<sequence>MKQVTLKVSNCSGAQWSTLLLELNIMSKNWARFGPKIKLQAPSIERILNAGTTNQRPQAPSRKRHNMTMFR</sequence>
<protein>
    <submittedName>
        <fullName evidence="2">Uncharacterized protein</fullName>
    </submittedName>
</protein>
<evidence type="ECO:0000313" key="2">
    <source>
        <dbReference type="EMBL" id="SVB72824.1"/>
    </source>
</evidence>
<evidence type="ECO:0000256" key="1">
    <source>
        <dbReference type="SAM" id="MobiDB-lite"/>
    </source>
</evidence>